<sequence>MRVDLDSLASFSHTGAEGGRRAADALETLTGVPAHCELSRTTLVDADGLSAFLGDASTRIAVPFDGVLAGRALVSFDEPFAARVAEETGMGGGALPEVANILTSGFVDGWAEEADDTIDIQPPEPADDESLVGDVAVADGAAFVFESRIGLAGVDGVCRFAVLPAPEEFVDYLGDNDALSPDALASYAQLTAQSADAVADHLGAMTGIDPNAVESHFDFVPVEDVPSLLDDAAYEGAVFETDGPVSTVLAVLFDESEAGAVADALVPGGDPDADLAESAIAELGNVTASGVLDGWANALDTTIDISTPSHVHDDGRAVLDTVAAAYGRHADTVAVVDATVALSDDLTCRVCAFPSPEDADTVAEIAGTLSAGDTDPDFPPEYGGDGA</sequence>
<dbReference type="OrthoDB" id="182374at2157"/>
<dbReference type="InterPro" id="IPR050992">
    <property type="entry name" value="CheZ_family_phosphatases"/>
</dbReference>
<dbReference type="Gene3D" id="3.40.1550.10">
    <property type="entry name" value="CheC-like"/>
    <property type="match status" value="2"/>
</dbReference>
<dbReference type="RefSeq" id="WP_059056588.1">
    <property type="nucleotide sequence ID" value="NZ_CEML01000002.1"/>
</dbReference>
<dbReference type="Pfam" id="PF04509">
    <property type="entry name" value="CheC"/>
    <property type="match status" value="2"/>
</dbReference>
<dbReference type="CDD" id="cd17911">
    <property type="entry name" value="CheC_ClassIII"/>
    <property type="match status" value="2"/>
</dbReference>
<keyword evidence="1" id="KW-0145">Chemotaxis</keyword>
<dbReference type="GeneID" id="26658813"/>
<dbReference type="GO" id="GO:0006935">
    <property type="term" value="P:chemotaxis"/>
    <property type="evidence" value="ECO:0007669"/>
    <property type="project" value="UniProtKB-KW"/>
</dbReference>
<evidence type="ECO:0000256" key="1">
    <source>
        <dbReference type="ARBA" id="ARBA00022500"/>
    </source>
</evidence>
<evidence type="ECO:0000313" key="4">
    <source>
        <dbReference type="EMBL" id="CQH54918.1"/>
    </source>
</evidence>
<proteinExistence type="predicted"/>
<dbReference type="PANTHER" id="PTHR43693:SF1">
    <property type="entry name" value="PROTEIN PHOSPHATASE CHEZ"/>
    <property type="match status" value="1"/>
</dbReference>
<dbReference type="STRING" id="1407499.HHUB_2150"/>
<dbReference type="EMBL" id="LN831302">
    <property type="protein sequence ID" value="CQH54918.1"/>
    <property type="molecule type" value="Genomic_DNA"/>
</dbReference>
<evidence type="ECO:0000313" key="5">
    <source>
        <dbReference type="Proteomes" id="UP000066737"/>
    </source>
</evidence>
<accession>A0A0U5HTG2</accession>
<gene>
    <name evidence="4" type="primary">cheC2</name>
    <name evidence="4" type="ORF">HHUB_2150</name>
</gene>
<keyword evidence="5" id="KW-1185">Reference proteome</keyword>
<evidence type="ECO:0000256" key="2">
    <source>
        <dbReference type="ARBA" id="ARBA00022801"/>
    </source>
</evidence>
<evidence type="ECO:0000259" key="3">
    <source>
        <dbReference type="Pfam" id="PF04509"/>
    </source>
</evidence>
<name>A0A0U5HTG2_9EURY</name>
<feature type="domain" description="CheC-like protein" evidence="3">
    <location>
        <begin position="94"/>
        <end position="123"/>
    </location>
</feature>
<organism evidence="4 5">
    <name type="scientific">Halobacterium hubeiense</name>
    <dbReference type="NCBI Taxonomy" id="1407499"/>
    <lineage>
        <taxon>Archaea</taxon>
        <taxon>Methanobacteriati</taxon>
        <taxon>Methanobacteriota</taxon>
        <taxon>Stenosarchaea group</taxon>
        <taxon>Halobacteria</taxon>
        <taxon>Halobacteriales</taxon>
        <taxon>Halobacteriaceae</taxon>
        <taxon>Halobacterium</taxon>
    </lineage>
</organism>
<dbReference type="InterPro" id="IPR007597">
    <property type="entry name" value="CheC"/>
</dbReference>
<dbReference type="SUPFAM" id="SSF103039">
    <property type="entry name" value="CheC-like"/>
    <property type="match status" value="2"/>
</dbReference>
<dbReference type="InterPro" id="IPR028976">
    <property type="entry name" value="CheC-like_sf"/>
</dbReference>
<dbReference type="AlphaFoldDB" id="A0A0U5HTG2"/>
<dbReference type="KEGG" id="hhb:Hhub_2150"/>
<keyword evidence="2" id="KW-0378">Hydrolase</keyword>
<reference evidence="5" key="1">
    <citation type="journal article" date="2016" name="Environ. Microbiol.">
        <title>The complete genome of a viable archaeum isolated from 123-million-year-old rock salt.</title>
        <authorList>
            <person name="Jaakkola S.T."/>
            <person name="Pfeiffer F."/>
            <person name="Ravantti J.J."/>
            <person name="Guo Q."/>
            <person name="Liu Y."/>
            <person name="Chen X."/>
            <person name="Ma H."/>
            <person name="Yang C."/>
            <person name="Oksanen H.M."/>
            <person name="Bamford D.H."/>
        </authorList>
    </citation>
    <scope>NUCLEOTIDE SEQUENCE</scope>
    <source>
        <strain evidence="5">JI20-1</strain>
    </source>
</reference>
<dbReference type="GO" id="GO:0016787">
    <property type="term" value="F:hydrolase activity"/>
    <property type="evidence" value="ECO:0007669"/>
    <property type="project" value="UniProtKB-KW"/>
</dbReference>
<feature type="domain" description="CheC-like protein" evidence="3">
    <location>
        <begin position="276"/>
        <end position="311"/>
    </location>
</feature>
<dbReference type="Proteomes" id="UP000066737">
    <property type="component" value="Chromosome I"/>
</dbReference>
<dbReference type="PANTHER" id="PTHR43693">
    <property type="entry name" value="PROTEIN PHOSPHATASE CHEZ"/>
    <property type="match status" value="1"/>
</dbReference>
<protein>
    <submittedName>
        <fullName evidence="4">Taxis cluster protein CheC</fullName>
    </submittedName>
</protein>